<feature type="region of interest" description="Disordered" evidence="11">
    <location>
        <begin position="973"/>
        <end position="1060"/>
    </location>
</feature>
<feature type="region of interest" description="Disordered" evidence="11">
    <location>
        <begin position="501"/>
        <end position="540"/>
    </location>
</feature>
<evidence type="ECO:0000313" key="15">
    <source>
        <dbReference type="EMBL" id="GFH54887.1"/>
    </source>
</evidence>
<name>A0AAD3H8U5_9STRA</name>
<protein>
    <recommendedName>
        <fullName evidence="10">FACT complex subunit</fullName>
    </recommendedName>
</protein>
<evidence type="ECO:0000256" key="10">
    <source>
        <dbReference type="RuleBase" id="RU367052"/>
    </source>
</evidence>
<dbReference type="Pfam" id="PF08644">
    <property type="entry name" value="SPT16"/>
    <property type="match status" value="1"/>
</dbReference>
<dbReference type="Pfam" id="PF24824">
    <property type="entry name" value="PH_SPT16"/>
    <property type="match status" value="1"/>
</dbReference>
<keyword evidence="2 10" id="KW-0158">Chromosome</keyword>
<dbReference type="EMBL" id="BLLK01000047">
    <property type="protein sequence ID" value="GFH54887.1"/>
    <property type="molecule type" value="Genomic_DNA"/>
</dbReference>
<evidence type="ECO:0000256" key="6">
    <source>
        <dbReference type="ARBA" id="ARBA00023054"/>
    </source>
</evidence>
<keyword evidence="6" id="KW-0175">Coiled coil</keyword>
<keyword evidence="5 10" id="KW-0805">Transcription regulation</keyword>
<evidence type="ECO:0000256" key="11">
    <source>
        <dbReference type="SAM" id="MobiDB-lite"/>
    </source>
</evidence>
<dbReference type="Pfam" id="PF00557">
    <property type="entry name" value="Peptidase_M24"/>
    <property type="match status" value="1"/>
</dbReference>
<dbReference type="Gene3D" id="3.90.230.10">
    <property type="entry name" value="Creatinase/methionine aminopeptidase superfamily"/>
    <property type="match status" value="1"/>
</dbReference>
<evidence type="ECO:0000256" key="4">
    <source>
        <dbReference type="ARBA" id="ARBA00022763"/>
    </source>
</evidence>
<dbReference type="AlphaFoldDB" id="A0AAD3H8U5"/>
<dbReference type="InterPro" id="IPR056595">
    <property type="entry name" value="Fact-SPT16_PH"/>
</dbReference>
<dbReference type="Gene3D" id="3.40.350.10">
    <property type="entry name" value="Creatinase/prolidase N-terminal domain"/>
    <property type="match status" value="1"/>
</dbReference>
<keyword evidence="9 10" id="KW-0539">Nucleus</keyword>
<keyword evidence="8 10" id="KW-0234">DNA repair</keyword>
<dbReference type="GO" id="GO:0010468">
    <property type="term" value="P:regulation of gene expression"/>
    <property type="evidence" value="ECO:0007669"/>
    <property type="project" value="UniProtKB-ARBA"/>
</dbReference>
<dbReference type="Gene3D" id="2.30.29.210">
    <property type="entry name" value="FACT complex subunit Spt16p/Cdc68p"/>
    <property type="match status" value="1"/>
</dbReference>
<feature type="compositionally biased region" description="Basic and acidic residues" evidence="11">
    <location>
        <begin position="503"/>
        <end position="526"/>
    </location>
</feature>
<evidence type="ECO:0000256" key="5">
    <source>
        <dbReference type="ARBA" id="ARBA00023015"/>
    </source>
</evidence>
<sequence length="1060" mass="120883">MSLDLDVKKCFERLEKIYAAFRKNKGAWGQANCLSLNRGPSNEEDLYAKSVVLHTYLFGIELTDTVIVITEEGIIYFLSTKKKIQFLQQLEDTSSLENKPDFVLKFLIRNKEDSNAENFATMLEAIEKDKAEDEKVKVGVFKKEWESNTEANTANVSGWQKTLDEADTCETVDSAVGLGMLLAVKDDDELDLIKKSSVLGNKILKHGFIPRLEEVIDKEEKVTHEALAEEVEEIFADPTKIKLKVPAEHVQSAYFPIIQSGGNYDLKVSALSNQKKLKFDIITVSVGSRYQSYCSNIARTFLVDPPKAVSNTYETLLLVHETCIAAMKPGEPIKAVYAAAVKKLKDEGREDLIKCLPKNLGFSIGAYFREASLTLNQKNNITFKPGMTFNLCTGISGVKLSEADKAAVNDKSAVKKIEEYALVIADTVTITMSTPDILTKHNKNLTDISYELNGDEESDDAPDGDAALARKIQEEDDTQSGQRSSKRLASTYDAMKDLQASAAEREKKQIQLMDRRNEERVRDIARSKNKNRGNKEENEAAEEIDVYKSTKSYPDSVLPNQIKVDMPSQCVLLPVGGNPVPFHISTIKAAVIQNLDSVSYLRINFYAAGLALGKEASRNMAKLVEKYAPYATFIREMTFRSLDGHNLNNAYRMIMELRKRFRAKEVQEQEEATLVKQDKLQRTKGERVPRLSDLTMRPVFAGRKTQGNLEAHQNGLRFISNRGEQVDLIYSNIKHAIFQPCENEIMVLIHFHLKHPIMIGKKKQKDLQVFTEVIDASQAVDAGRRSMYDPEEMDDEQRERQLRKKLNEAFKEFCRKVEKVASKNGFSLEFDIPYRDLGFQGNPHKEMVFILPTLNCLVNLTETPFFVVDLDNVDHVHFERVTFASKAFDMVLINKDFTKQPYVVTMIPNADKDAIQDWLTDMEISYTEGPMNLNWKSIMNTVADDDRFYMDTEEDEVTKKEAGWSFLRMFGDDDENEEDSVQEDSDFDDAVDEESEEESKEEDFDSESEEESDFDADEELEEQGMDWEDMERQAMAEDRRKGRRDENEDEGRGRKKRRRR</sequence>
<dbReference type="FunFam" id="2.30.29.150:FF:000004">
    <property type="entry name" value="FACT complex subunit SPT16"/>
    <property type="match status" value="1"/>
</dbReference>
<dbReference type="Pfam" id="PF21091">
    <property type="entry name" value="SPT16_C"/>
    <property type="match status" value="1"/>
</dbReference>
<keyword evidence="7 10" id="KW-0804">Transcription</keyword>
<feature type="compositionally biased region" description="Acidic residues" evidence="11">
    <location>
        <begin position="973"/>
        <end position="1029"/>
    </location>
</feature>
<proteinExistence type="inferred from homology"/>
<dbReference type="SMART" id="SM01285">
    <property type="entry name" value="FACT-Spt16_Nlob"/>
    <property type="match status" value="1"/>
</dbReference>
<comment type="caution">
    <text evidence="15">The sequence shown here is derived from an EMBL/GenBank/DDBJ whole genome shotgun (WGS) entry which is preliminary data.</text>
</comment>
<dbReference type="FunFam" id="2.30.29.30:FF:000017">
    <property type="entry name" value="FACT complex subunit SPT16"/>
    <property type="match status" value="1"/>
</dbReference>
<dbReference type="GO" id="GO:0035101">
    <property type="term" value="C:FACT complex"/>
    <property type="evidence" value="ECO:0007669"/>
    <property type="project" value="UniProtKB-UniRule"/>
</dbReference>
<keyword evidence="3 10" id="KW-0235">DNA replication</keyword>
<dbReference type="GO" id="GO:0031491">
    <property type="term" value="F:nucleosome binding"/>
    <property type="evidence" value="ECO:0007669"/>
    <property type="project" value="TreeGrafter"/>
</dbReference>
<dbReference type="PANTHER" id="PTHR13980">
    <property type="entry name" value="CDC68 RELATED"/>
    <property type="match status" value="1"/>
</dbReference>
<feature type="domain" description="FACT complex subunit SPT16 middle" evidence="13">
    <location>
        <begin position="562"/>
        <end position="718"/>
    </location>
</feature>
<evidence type="ECO:0000256" key="3">
    <source>
        <dbReference type="ARBA" id="ARBA00022705"/>
    </source>
</evidence>
<comment type="function">
    <text evidence="10">Component of the FACT complex, a general chromatin factor that acts to reorganize nucleosomes. The FACT complex is involved in multiple processes that require DNA as a template such as mRNA elongation, DNA replication and DNA repair. During transcription elongation the FACT complex acts as a histone chaperone that both destabilizes and restores nucleosomal structure. It facilitates the passage of RNA polymerase II and transcription by promoting the dissociation of one histone H2A-H2B dimer from the nucleosome, then subsequently promotes the reestablishment of the nucleosome following the passage of RNA polymerase II.</text>
</comment>
<gene>
    <name evidence="15" type="ORF">CTEN210_11363</name>
</gene>
<evidence type="ECO:0000256" key="7">
    <source>
        <dbReference type="ARBA" id="ARBA00023163"/>
    </source>
</evidence>
<reference evidence="15 16" key="1">
    <citation type="journal article" date="2021" name="Sci. Rep.">
        <title>The genome of the diatom Chaetoceros tenuissimus carries an ancient integrated fragment of an extant virus.</title>
        <authorList>
            <person name="Hongo Y."/>
            <person name="Kimura K."/>
            <person name="Takaki Y."/>
            <person name="Yoshida Y."/>
            <person name="Baba S."/>
            <person name="Kobayashi G."/>
            <person name="Nagasaki K."/>
            <person name="Hano T."/>
            <person name="Tomaru Y."/>
        </authorList>
    </citation>
    <scope>NUCLEOTIDE SEQUENCE [LARGE SCALE GENOMIC DNA]</scope>
    <source>
        <strain evidence="15 16">NIES-3715</strain>
    </source>
</reference>
<dbReference type="SUPFAM" id="SSF55920">
    <property type="entry name" value="Creatinase/aminopeptidase"/>
    <property type="match status" value="1"/>
</dbReference>
<organism evidence="15 16">
    <name type="scientific">Chaetoceros tenuissimus</name>
    <dbReference type="NCBI Taxonomy" id="426638"/>
    <lineage>
        <taxon>Eukaryota</taxon>
        <taxon>Sar</taxon>
        <taxon>Stramenopiles</taxon>
        <taxon>Ochrophyta</taxon>
        <taxon>Bacillariophyta</taxon>
        <taxon>Coscinodiscophyceae</taxon>
        <taxon>Chaetocerotophycidae</taxon>
        <taxon>Chaetocerotales</taxon>
        <taxon>Chaetocerotaceae</taxon>
        <taxon>Chaetoceros</taxon>
    </lineage>
</organism>
<dbReference type="Pfam" id="PF14826">
    <property type="entry name" value="FACT-Spt16_Nlob"/>
    <property type="match status" value="1"/>
</dbReference>
<dbReference type="SMART" id="SM01286">
    <property type="entry name" value="SPT16"/>
    <property type="match status" value="1"/>
</dbReference>
<dbReference type="Gene3D" id="2.30.29.30">
    <property type="entry name" value="Pleckstrin-homology domain (PH domain)/Phosphotyrosine-binding domain (PTB)"/>
    <property type="match status" value="1"/>
</dbReference>
<dbReference type="FunFam" id="2.30.29.210:FF:000001">
    <property type="entry name" value="FACT complex subunit spt16"/>
    <property type="match status" value="1"/>
</dbReference>
<dbReference type="InterPro" id="IPR040258">
    <property type="entry name" value="Spt16"/>
</dbReference>
<dbReference type="InterPro" id="IPR048969">
    <property type="entry name" value="FACT_SPT16_C"/>
</dbReference>
<dbReference type="InterPro" id="IPR013719">
    <property type="entry name" value="RTT106/SPT16-like_middle_dom"/>
</dbReference>
<keyword evidence="4 10" id="KW-0227">DNA damage</keyword>
<evidence type="ECO:0000256" key="2">
    <source>
        <dbReference type="ARBA" id="ARBA00022454"/>
    </source>
</evidence>
<dbReference type="InterPro" id="IPR011993">
    <property type="entry name" value="PH-like_dom_sf"/>
</dbReference>
<feature type="domain" description="Histone chaperone RTT106/FACT complex subunit SPT16-like middle" evidence="14">
    <location>
        <begin position="839"/>
        <end position="929"/>
    </location>
</feature>
<evidence type="ECO:0000313" key="16">
    <source>
        <dbReference type="Proteomes" id="UP001054902"/>
    </source>
</evidence>
<dbReference type="GO" id="GO:0006368">
    <property type="term" value="P:transcription elongation by RNA polymerase II"/>
    <property type="evidence" value="ECO:0007669"/>
    <property type="project" value="TreeGrafter"/>
</dbReference>
<dbReference type="GO" id="GO:0006281">
    <property type="term" value="P:DNA repair"/>
    <property type="evidence" value="ECO:0007669"/>
    <property type="project" value="UniProtKB-UniRule"/>
</dbReference>
<dbReference type="Proteomes" id="UP001054902">
    <property type="component" value="Unassembled WGS sequence"/>
</dbReference>
<evidence type="ECO:0000256" key="8">
    <source>
        <dbReference type="ARBA" id="ARBA00023204"/>
    </source>
</evidence>
<comment type="subcellular location">
    <subcellularLocation>
        <location evidence="10">Nucleus</location>
    </subcellularLocation>
    <subcellularLocation>
        <location evidence="10">Chromosome</location>
    </subcellularLocation>
</comment>
<dbReference type="PANTHER" id="PTHR13980:SF15">
    <property type="entry name" value="FACT COMPLEX SUBUNIT SPT16"/>
    <property type="match status" value="1"/>
</dbReference>
<dbReference type="FunFam" id="3.90.230.10:FF:000005">
    <property type="entry name" value="FACT complex subunit spt16"/>
    <property type="match status" value="1"/>
</dbReference>
<dbReference type="InterPro" id="IPR029149">
    <property type="entry name" value="Creatin/AminoP/Spt16_N"/>
</dbReference>
<evidence type="ECO:0000256" key="1">
    <source>
        <dbReference type="ARBA" id="ARBA00010779"/>
    </source>
</evidence>
<dbReference type="InterPro" id="IPR000994">
    <property type="entry name" value="Pept_M24"/>
</dbReference>
<dbReference type="InterPro" id="IPR013953">
    <property type="entry name" value="FACT_SPT16_M"/>
</dbReference>
<feature type="domain" description="FACT complex subunit SPT16 N-terminal lobe" evidence="12">
    <location>
        <begin position="5"/>
        <end position="178"/>
    </location>
</feature>
<evidence type="ECO:0000259" key="13">
    <source>
        <dbReference type="SMART" id="SM01286"/>
    </source>
</evidence>
<dbReference type="SMART" id="SM01287">
    <property type="entry name" value="Rtt106"/>
    <property type="match status" value="1"/>
</dbReference>
<dbReference type="Pfam" id="PF08512">
    <property type="entry name" value="Rttp106-like_middle"/>
    <property type="match status" value="1"/>
</dbReference>
<evidence type="ECO:0000259" key="14">
    <source>
        <dbReference type="SMART" id="SM01287"/>
    </source>
</evidence>
<dbReference type="GO" id="GO:0006260">
    <property type="term" value="P:DNA replication"/>
    <property type="evidence" value="ECO:0007669"/>
    <property type="project" value="UniProtKB-KW"/>
</dbReference>
<feature type="compositionally biased region" description="Basic and acidic residues" evidence="11">
    <location>
        <begin position="1030"/>
        <end position="1052"/>
    </location>
</feature>
<dbReference type="InterPro" id="IPR029148">
    <property type="entry name" value="FACT-SPT16_Nlobe"/>
</dbReference>
<comment type="similarity">
    <text evidence="1 10">Belongs to the peptidase M24 family. SPT16 subfamily.</text>
</comment>
<evidence type="ECO:0000256" key="9">
    <source>
        <dbReference type="ARBA" id="ARBA00023242"/>
    </source>
</evidence>
<evidence type="ECO:0000259" key="12">
    <source>
        <dbReference type="SMART" id="SM01285"/>
    </source>
</evidence>
<keyword evidence="16" id="KW-1185">Reference proteome</keyword>
<comment type="subunit">
    <text evidence="10">Component of the FACT complex.</text>
</comment>
<dbReference type="Gene3D" id="2.30.29.150">
    <property type="match status" value="1"/>
</dbReference>
<accession>A0AAD3H8U5</accession>
<dbReference type="InterPro" id="IPR036005">
    <property type="entry name" value="Creatinase/aminopeptidase-like"/>
</dbReference>